<keyword evidence="2" id="KW-0479">Metal-binding</keyword>
<evidence type="ECO:0000256" key="4">
    <source>
        <dbReference type="ARBA" id="ARBA00022842"/>
    </source>
</evidence>
<dbReference type="InterPro" id="IPR008380">
    <property type="entry name" value="HAD-SF_hydro_IG_5-nucl"/>
</dbReference>
<dbReference type="EMBL" id="JBICBT010000491">
    <property type="protein sequence ID" value="KAL3111940.1"/>
    <property type="molecule type" value="Genomic_DNA"/>
</dbReference>
<accession>A0ABD2LB78</accession>
<gene>
    <name evidence="5" type="ORF">niasHT_015138</name>
</gene>
<comment type="caution">
    <text evidence="5">The sequence shown here is derived from an EMBL/GenBank/DDBJ whole genome shotgun (WGS) entry which is preliminary data.</text>
</comment>
<protein>
    <submittedName>
        <fullName evidence="5">Uncharacterized protein</fullName>
    </submittedName>
</protein>
<organism evidence="5 6">
    <name type="scientific">Heterodera trifolii</name>
    <dbReference type="NCBI Taxonomy" id="157864"/>
    <lineage>
        <taxon>Eukaryota</taxon>
        <taxon>Metazoa</taxon>
        <taxon>Ecdysozoa</taxon>
        <taxon>Nematoda</taxon>
        <taxon>Chromadorea</taxon>
        <taxon>Rhabditida</taxon>
        <taxon>Tylenchina</taxon>
        <taxon>Tylenchomorpha</taxon>
        <taxon>Tylenchoidea</taxon>
        <taxon>Heteroderidae</taxon>
        <taxon>Heteroderinae</taxon>
        <taxon>Heterodera</taxon>
    </lineage>
</organism>
<sequence length="306" mass="35024">MEFLLDTVVIVDAEKHLWFTGDADFKKVNTQTGEIETVPDNIYSGELKVMNTFYDLPETDLLSQLVDSFDKEYGVVQALRAPTMEDEEDLYEQFRIIHPQCGTDPVQNIMFTYPTQFKGIMEFLLDTVVIVDAEKPLWFTGDADFKKVNTQTGEIETVPDNIYSGGSFCNEWAPLPGLKIAKKRNLVKLREIGQLNPELKVMNTFYDLPETDLLSQLVDSFDKEYGVVQALRAPTMEDEEDLYEQFRNAMKHVHSGDGPMKAQILLNPGQYVEKETRIGTLLDRIRRSGKKCFLLTNSVYAYTNVR</sequence>
<evidence type="ECO:0000256" key="2">
    <source>
        <dbReference type="ARBA" id="ARBA00022723"/>
    </source>
</evidence>
<keyword evidence="4" id="KW-0460">Magnesium</keyword>
<reference evidence="5 6" key="1">
    <citation type="submission" date="2024-10" db="EMBL/GenBank/DDBJ databases">
        <authorList>
            <person name="Kim D."/>
        </authorList>
    </citation>
    <scope>NUCLEOTIDE SEQUENCE [LARGE SCALE GENOMIC DNA]</scope>
    <source>
        <strain evidence="5">BH-2024</strain>
    </source>
</reference>
<dbReference type="AlphaFoldDB" id="A0ABD2LB78"/>
<dbReference type="InterPro" id="IPR036412">
    <property type="entry name" value="HAD-like_sf"/>
</dbReference>
<dbReference type="GO" id="GO:0016787">
    <property type="term" value="F:hydrolase activity"/>
    <property type="evidence" value="ECO:0007669"/>
    <property type="project" value="UniProtKB-KW"/>
</dbReference>
<evidence type="ECO:0000256" key="3">
    <source>
        <dbReference type="ARBA" id="ARBA00022801"/>
    </source>
</evidence>
<dbReference type="Gene3D" id="3.40.50.1000">
    <property type="entry name" value="HAD superfamily/HAD-like"/>
    <property type="match status" value="1"/>
</dbReference>
<comment type="similarity">
    <text evidence="1">Belongs to the 5'(3')-deoxyribonucleotidase family.</text>
</comment>
<evidence type="ECO:0000313" key="6">
    <source>
        <dbReference type="Proteomes" id="UP001620626"/>
    </source>
</evidence>
<proteinExistence type="inferred from homology"/>
<dbReference type="SUPFAM" id="SSF56784">
    <property type="entry name" value="HAD-like"/>
    <property type="match status" value="2"/>
</dbReference>
<dbReference type="GO" id="GO:0046872">
    <property type="term" value="F:metal ion binding"/>
    <property type="evidence" value="ECO:0007669"/>
    <property type="project" value="UniProtKB-KW"/>
</dbReference>
<evidence type="ECO:0000313" key="5">
    <source>
        <dbReference type="EMBL" id="KAL3111940.1"/>
    </source>
</evidence>
<evidence type="ECO:0000256" key="1">
    <source>
        <dbReference type="ARBA" id="ARBA00009589"/>
    </source>
</evidence>
<keyword evidence="3" id="KW-0378">Hydrolase</keyword>
<dbReference type="PANTHER" id="PTHR12103">
    <property type="entry name" value="5'-NUCLEOTIDASE DOMAIN-CONTAINING"/>
    <property type="match status" value="1"/>
</dbReference>
<keyword evidence="6" id="KW-1185">Reference proteome</keyword>
<dbReference type="Proteomes" id="UP001620626">
    <property type="component" value="Unassembled WGS sequence"/>
</dbReference>
<dbReference type="Pfam" id="PF05761">
    <property type="entry name" value="5_nucleotid"/>
    <property type="match status" value="1"/>
</dbReference>
<dbReference type="InterPro" id="IPR023214">
    <property type="entry name" value="HAD_sf"/>
</dbReference>
<name>A0ABD2LB78_9BILA</name>